<feature type="region of interest" description="Disordered" evidence="1">
    <location>
        <begin position="97"/>
        <end position="144"/>
    </location>
</feature>
<keyword evidence="3" id="KW-1185">Reference proteome</keyword>
<protein>
    <submittedName>
        <fullName evidence="2">Uncharacterized protein</fullName>
    </submittedName>
</protein>
<feature type="compositionally biased region" description="Low complexity" evidence="1">
    <location>
        <begin position="97"/>
        <end position="130"/>
    </location>
</feature>
<sequence>MTLTISGSNIGGLLFGVQDANKNFVGGLKAPTTGSFKVCGALGAGSGMSITHGLLNTLTTLDISFTPPAGTIGPLTVSALVSTGTVHTPYGTASLTLSSSSGAAGGSSTTATGAGKTIQSPAPSPQSSAPVATQVHPSVAPAPQSSALPAGYAIPPSAAPFPFQSTVADKTGCVPCQNGIPIKKRHVNEDQHTGYAGDSEL</sequence>
<name>A0A507BJX6_9FUNG</name>
<accession>A0A507BJX6</accession>
<dbReference type="AlphaFoldDB" id="A0A507BJX6"/>
<dbReference type="Proteomes" id="UP000319731">
    <property type="component" value="Unassembled WGS sequence"/>
</dbReference>
<dbReference type="EMBL" id="QEAO01000084">
    <property type="protein sequence ID" value="TPX30227.1"/>
    <property type="molecule type" value="Genomic_DNA"/>
</dbReference>
<dbReference type="RefSeq" id="XP_031021937.1">
    <property type="nucleotide sequence ID" value="XM_031172090.1"/>
</dbReference>
<dbReference type="GeneID" id="42007387"/>
<feature type="region of interest" description="Disordered" evidence="1">
    <location>
        <begin position="178"/>
        <end position="201"/>
    </location>
</feature>
<evidence type="ECO:0000313" key="3">
    <source>
        <dbReference type="Proteomes" id="UP000319731"/>
    </source>
</evidence>
<evidence type="ECO:0000256" key="1">
    <source>
        <dbReference type="SAM" id="MobiDB-lite"/>
    </source>
</evidence>
<comment type="caution">
    <text evidence="2">The sequence shown here is derived from an EMBL/GenBank/DDBJ whole genome shotgun (WGS) entry which is preliminary data.</text>
</comment>
<evidence type="ECO:0000313" key="2">
    <source>
        <dbReference type="EMBL" id="TPX30227.1"/>
    </source>
</evidence>
<organism evidence="2 3">
    <name type="scientific">Synchytrium microbalum</name>
    <dbReference type="NCBI Taxonomy" id="1806994"/>
    <lineage>
        <taxon>Eukaryota</taxon>
        <taxon>Fungi</taxon>
        <taxon>Fungi incertae sedis</taxon>
        <taxon>Chytridiomycota</taxon>
        <taxon>Chytridiomycota incertae sedis</taxon>
        <taxon>Chytridiomycetes</taxon>
        <taxon>Synchytriales</taxon>
        <taxon>Synchytriaceae</taxon>
        <taxon>Synchytrium</taxon>
    </lineage>
</organism>
<dbReference type="OrthoDB" id="2157874at2759"/>
<reference evidence="2 3" key="1">
    <citation type="journal article" date="2019" name="Sci. Rep.">
        <title>Comparative genomics of chytrid fungi reveal insights into the obligate biotrophic and pathogenic lifestyle of Synchytrium endobioticum.</title>
        <authorList>
            <person name="van de Vossenberg B.T.L.H."/>
            <person name="Warris S."/>
            <person name="Nguyen H.D.T."/>
            <person name="van Gent-Pelzer M.P.E."/>
            <person name="Joly D.L."/>
            <person name="van de Geest H.C."/>
            <person name="Bonants P.J.M."/>
            <person name="Smith D.S."/>
            <person name="Levesque C.A."/>
            <person name="van der Lee T.A.J."/>
        </authorList>
    </citation>
    <scope>NUCLEOTIDE SEQUENCE [LARGE SCALE GENOMIC DNA]</scope>
    <source>
        <strain evidence="2 3">JEL517</strain>
    </source>
</reference>
<gene>
    <name evidence="2" type="ORF">SmJEL517_g06164</name>
</gene>
<proteinExistence type="predicted"/>